<comment type="caution">
    <text evidence="1">The sequence shown here is derived from an EMBL/GenBank/DDBJ whole genome shotgun (WGS) entry which is preliminary data.</text>
</comment>
<dbReference type="EMBL" id="MFFT01000007">
    <property type="protein sequence ID" value="OGF23496.1"/>
    <property type="molecule type" value="Genomic_DNA"/>
</dbReference>
<name>A0A1F5SA54_9BACT</name>
<accession>A0A1F5SA54</accession>
<proteinExistence type="predicted"/>
<gene>
    <name evidence="1" type="ORF">A3D45_01485</name>
</gene>
<reference evidence="1 2" key="1">
    <citation type="journal article" date="2016" name="Nat. Commun.">
        <title>Thousands of microbial genomes shed light on interconnected biogeochemical processes in an aquifer system.</title>
        <authorList>
            <person name="Anantharaman K."/>
            <person name="Brown C.T."/>
            <person name="Hug L.A."/>
            <person name="Sharon I."/>
            <person name="Castelle C.J."/>
            <person name="Probst A.J."/>
            <person name="Thomas B.C."/>
            <person name="Singh A."/>
            <person name="Wilkins M.J."/>
            <person name="Karaoz U."/>
            <person name="Brodie E.L."/>
            <person name="Williams K.H."/>
            <person name="Hubbard S.S."/>
            <person name="Banfield J.F."/>
        </authorList>
    </citation>
    <scope>NUCLEOTIDE SEQUENCE [LARGE SCALE GENOMIC DNA]</scope>
</reference>
<evidence type="ECO:0000313" key="1">
    <source>
        <dbReference type="EMBL" id="OGF23496.1"/>
    </source>
</evidence>
<sequence length="86" mass="10037">MPEGQGFQPDIEQIKVDLKAPKTAEQWCRLYHELLGKNVYRYMSWGNEAESQKLLTYDDFQKKVKACQINLGDFELIADANKKIQE</sequence>
<dbReference type="AlphaFoldDB" id="A0A1F5SA54"/>
<dbReference type="Proteomes" id="UP000176877">
    <property type="component" value="Unassembled WGS sequence"/>
</dbReference>
<organism evidence="1 2">
    <name type="scientific">Candidatus Falkowbacteria bacterium RIFCSPHIGHO2_02_FULL_42_9</name>
    <dbReference type="NCBI Taxonomy" id="1797986"/>
    <lineage>
        <taxon>Bacteria</taxon>
        <taxon>Candidatus Falkowiibacteriota</taxon>
    </lineage>
</organism>
<evidence type="ECO:0000313" key="2">
    <source>
        <dbReference type="Proteomes" id="UP000176877"/>
    </source>
</evidence>
<protein>
    <submittedName>
        <fullName evidence="1">Uncharacterized protein</fullName>
    </submittedName>
</protein>